<feature type="non-terminal residue" evidence="2">
    <location>
        <position position="1"/>
    </location>
</feature>
<organism evidence="2 3">
    <name type="scientific">Papilio machaon</name>
    <name type="common">Old World swallowtail butterfly</name>
    <dbReference type="NCBI Taxonomy" id="76193"/>
    <lineage>
        <taxon>Eukaryota</taxon>
        <taxon>Metazoa</taxon>
        <taxon>Ecdysozoa</taxon>
        <taxon>Arthropoda</taxon>
        <taxon>Hexapoda</taxon>
        <taxon>Insecta</taxon>
        <taxon>Pterygota</taxon>
        <taxon>Neoptera</taxon>
        <taxon>Endopterygota</taxon>
        <taxon>Lepidoptera</taxon>
        <taxon>Glossata</taxon>
        <taxon>Ditrysia</taxon>
        <taxon>Papilionoidea</taxon>
        <taxon>Papilionidae</taxon>
        <taxon>Papilioninae</taxon>
        <taxon>Papilio</taxon>
    </lineage>
</organism>
<evidence type="ECO:0000256" key="1">
    <source>
        <dbReference type="SAM" id="Coils"/>
    </source>
</evidence>
<name>A0A0N1ICN3_PAPMA</name>
<evidence type="ECO:0000313" key="2">
    <source>
        <dbReference type="EMBL" id="KPJ21255.1"/>
    </source>
</evidence>
<dbReference type="AlphaFoldDB" id="A0A0N1ICN3"/>
<dbReference type="InParanoid" id="A0A0N1ICN3"/>
<evidence type="ECO:0000313" key="3">
    <source>
        <dbReference type="Proteomes" id="UP000053240"/>
    </source>
</evidence>
<proteinExistence type="predicted"/>
<keyword evidence="3" id="KW-1185">Reference proteome</keyword>
<gene>
    <name evidence="2" type="ORF">RR48_00128</name>
</gene>
<protein>
    <submittedName>
        <fullName evidence="2">Uncharacterized protein</fullName>
    </submittedName>
</protein>
<feature type="coiled-coil region" evidence="1">
    <location>
        <begin position="48"/>
        <end position="75"/>
    </location>
</feature>
<comment type="caution">
    <text evidence="2">The sequence shown here is derived from an EMBL/GenBank/DDBJ whole genome shotgun (WGS) entry which is preliminary data.</text>
</comment>
<dbReference type="EMBL" id="LADJ01033797">
    <property type="protein sequence ID" value="KPJ21255.1"/>
    <property type="molecule type" value="Genomic_DNA"/>
</dbReference>
<sequence length="86" mass="9932">ENEIKILEKRCMEKDREKEEILIEKGGTINRLASELEAAQSRLVSGESARLKEKVLQLTTERNTAREQVKELGKDRVNNLFSTILY</sequence>
<keyword evidence="1" id="KW-0175">Coiled coil</keyword>
<reference evidence="2 3" key="1">
    <citation type="journal article" date="2015" name="Nat. Commun.">
        <title>Outbred genome sequencing and CRISPR/Cas9 gene editing in butterflies.</title>
        <authorList>
            <person name="Li X."/>
            <person name="Fan D."/>
            <person name="Zhang W."/>
            <person name="Liu G."/>
            <person name="Zhang L."/>
            <person name="Zhao L."/>
            <person name="Fang X."/>
            <person name="Chen L."/>
            <person name="Dong Y."/>
            <person name="Chen Y."/>
            <person name="Ding Y."/>
            <person name="Zhao R."/>
            <person name="Feng M."/>
            <person name="Zhu Y."/>
            <person name="Feng Y."/>
            <person name="Jiang X."/>
            <person name="Zhu D."/>
            <person name="Xiang H."/>
            <person name="Feng X."/>
            <person name="Li S."/>
            <person name="Wang J."/>
            <person name="Zhang G."/>
            <person name="Kronforst M.R."/>
            <person name="Wang W."/>
        </authorList>
    </citation>
    <scope>NUCLEOTIDE SEQUENCE [LARGE SCALE GENOMIC DNA]</scope>
    <source>
        <strain evidence="2">Ya'a_city_454_Pm</strain>
        <tissue evidence="2">Whole body</tissue>
    </source>
</reference>
<dbReference type="STRING" id="76193.A0A0N1ICN3"/>
<accession>A0A0N1ICN3</accession>
<dbReference type="Proteomes" id="UP000053240">
    <property type="component" value="Unassembled WGS sequence"/>
</dbReference>